<sequence>MKLVLASNNAKKLKELSALFGALPIELVTQGSLGVAEADEPHITFVENALAKARHAAQATGLPAIADDSGLCVDALGGHPGVQSAVFAPLQAPEGLEREARRALQDEANNALLLQRLAGQTQRRASFVCALVALRSADDPEPLIAFRRWGGEILSARQGQGGFGYDPLMFIPAFGQTVAELAPDVKNAHSHRALAAAQMVALMRGAWGL</sequence>
<dbReference type="HAMAP" id="MF_01405">
    <property type="entry name" value="Non_canon_purine_NTPase"/>
    <property type="match status" value="1"/>
</dbReference>
<comment type="catalytic activity">
    <reaction evidence="10">
        <text>ITP + H2O = IMP + diphosphate + H(+)</text>
        <dbReference type="Rhea" id="RHEA:29399"/>
        <dbReference type="ChEBI" id="CHEBI:15377"/>
        <dbReference type="ChEBI" id="CHEBI:15378"/>
        <dbReference type="ChEBI" id="CHEBI:33019"/>
        <dbReference type="ChEBI" id="CHEBI:58053"/>
        <dbReference type="ChEBI" id="CHEBI:61402"/>
        <dbReference type="EC" id="3.6.1.66"/>
    </reaction>
</comment>
<keyword evidence="6 10" id="KW-0460">Magnesium</keyword>
<dbReference type="EMBL" id="JAGQDE010000003">
    <property type="protein sequence ID" value="MBQ0958309.1"/>
    <property type="molecule type" value="Genomic_DNA"/>
</dbReference>
<dbReference type="AlphaFoldDB" id="A0A940YI87"/>
<keyword evidence="4 10" id="KW-0547">Nucleotide-binding</keyword>
<evidence type="ECO:0000256" key="10">
    <source>
        <dbReference type="HAMAP-Rule" id="MF_01405"/>
    </source>
</evidence>
<comment type="function">
    <text evidence="10">Pyrophosphatase that catalyzes the hydrolysis of nucleoside triphosphates to their monophosphate derivatives, with a high preference for the non-canonical purine nucleotides XTP (xanthosine triphosphate), dITP (deoxyinosine triphosphate) and ITP. Seems to function as a house-cleaning enzyme that removes non-canonical purine nucleotides from the nucleotide pool, thus preventing their incorporation into DNA/RNA and avoiding chromosomal lesions.</text>
</comment>
<comment type="cofactor">
    <cofactor evidence="10">
        <name>Mg(2+)</name>
        <dbReference type="ChEBI" id="CHEBI:18420"/>
    </cofactor>
    <text evidence="10">Binds 1 Mg(2+) ion per subunit.</text>
</comment>
<dbReference type="InterPro" id="IPR029001">
    <property type="entry name" value="ITPase-like_fam"/>
</dbReference>
<dbReference type="GO" id="GO:0046872">
    <property type="term" value="F:metal ion binding"/>
    <property type="evidence" value="ECO:0007669"/>
    <property type="project" value="UniProtKB-KW"/>
</dbReference>
<dbReference type="GO" id="GO:0017111">
    <property type="term" value="F:ribonucleoside triphosphate phosphatase activity"/>
    <property type="evidence" value="ECO:0007669"/>
    <property type="project" value="InterPro"/>
</dbReference>
<dbReference type="EC" id="3.6.1.66" evidence="10"/>
<feature type="binding site" evidence="10">
    <location>
        <position position="186"/>
    </location>
    <ligand>
        <name>substrate</name>
    </ligand>
</feature>
<feature type="binding site" evidence="10">
    <location>
        <position position="68"/>
    </location>
    <ligand>
        <name>Mg(2+)</name>
        <dbReference type="ChEBI" id="CHEBI:18420"/>
    </ligand>
</feature>
<protein>
    <recommendedName>
        <fullName evidence="10">dITP/XTP pyrophosphatase</fullName>
        <ecNumber evidence="10">3.6.1.66</ecNumber>
    </recommendedName>
    <alternativeName>
        <fullName evidence="10">Non-canonical purine NTP pyrophosphatase</fullName>
    </alternativeName>
    <alternativeName>
        <fullName evidence="10">Non-standard purine NTP pyrophosphatase</fullName>
    </alternativeName>
    <alternativeName>
        <fullName evidence="10">Nucleoside-triphosphate diphosphatase</fullName>
    </alternativeName>
    <alternativeName>
        <fullName evidence="10">Nucleoside-triphosphate pyrophosphatase</fullName>
        <shortName evidence="10">NTPase</shortName>
    </alternativeName>
</protein>
<dbReference type="GO" id="GO:0035870">
    <property type="term" value="F:dITP diphosphatase activity"/>
    <property type="evidence" value="ECO:0007669"/>
    <property type="project" value="UniProtKB-UniRule"/>
</dbReference>
<evidence type="ECO:0000256" key="1">
    <source>
        <dbReference type="ARBA" id="ARBA00008023"/>
    </source>
</evidence>
<dbReference type="RefSeq" id="WP_210800823.1">
    <property type="nucleotide sequence ID" value="NZ_JAGQDE010000003.1"/>
</dbReference>
<evidence type="ECO:0000256" key="2">
    <source>
        <dbReference type="ARBA" id="ARBA00011738"/>
    </source>
</evidence>
<feature type="binding site" evidence="10">
    <location>
        <position position="69"/>
    </location>
    <ligand>
        <name>substrate</name>
    </ligand>
</feature>
<dbReference type="GO" id="GO:0000166">
    <property type="term" value="F:nucleotide binding"/>
    <property type="evidence" value="ECO:0007669"/>
    <property type="project" value="UniProtKB-KW"/>
</dbReference>
<dbReference type="GO" id="GO:0036222">
    <property type="term" value="F:XTP diphosphatase activity"/>
    <property type="evidence" value="ECO:0007669"/>
    <property type="project" value="UniProtKB-UniRule"/>
</dbReference>
<comment type="subunit">
    <text evidence="2 10">Homodimer.</text>
</comment>
<dbReference type="Gene3D" id="3.90.950.10">
    <property type="match status" value="1"/>
</dbReference>
<evidence type="ECO:0000256" key="5">
    <source>
        <dbReference type="ARBA" id="ARBA00022801"/>
    </source>
</evidence>
<feature type="binding site" evidence="10">
    <location>
        <begin position="7"/>
        <end position="12"/>
    </location>
    <ligand>
        <name>substrate</name>
    </ligand>
</feature>
<feature type="binding site" evidence="10">
    <location>
        <begin position="163"/>
        <end position="166"/>
    </location>
    <ligand>
        <name>substrate</name>
    </ligand>
</feature>
<dbReference type="CDD" id="cd00515">
    <property type="entry name" value="HAM1"/>
    <property type="match status" value="1"/>
</dbReference>
<dbReference type="PANTHER" id="PTHR11067">
    <property type="entry name" value="INOSINE TRIPHOSPHATE PYROPHOSPHATASE/HAM1 PROTEIN"/>
    <property type="match status" value="1"/>
</dbReference>
<evidence type="ECO:0000256" key="7">
    <source>
        <dbReference type="ARBA" id="ARBA00023080"/>
    </source>
</evidence>
<feature type="active site" description="Proton acceptor" evidence="10">
    <location>
        <position position="68"/>
    </location>
</feature>
<dbReference type="InterPro" id="IPR002637">
    <property type="entry name" value="RdgB/HAM1"/>
</dbReference>
<keyword evidence="7 10" id="KW-0546">Nucleotide metabolism</keyword>
<dbReference type="GO" id="GO:0005829">
    <property type="term" value="C:cytosol"/>
    <property type="evidence" value="ECO:0007669"/>
    <property type="project" value="TreeGrafter"/>
</dbReference>
<evidence type="ECO:0000256" key="8">
    <source>
        <dbReference type="ARBA" id="ARBA00051875"/>
    </source>
</evidence>
<reference evidence="11" key="1">
    <citation type="submission" date="2021-04" db="EMBL/GenBank/DDBJ databases">
        <title>The genome sequence of Ideonella sp. 4Y11.</title>
        <authorList>
            <person name="Liu Y."/>
        </authorList>
    </citation>
    <scope>NUCLEOTIDE SEQUENCE</scope>
    <source>
        <strain evidence="11">4Y11</strain>
    </source>
</reference>
<dbReference type="GO" id="GO:0036220">
    <property type="term" value="F:ITP diphosphatase activity"/>
    <property type="evidence" value="ECO:0007669"/>
    <property type="project" value="UniProtKB-UniRule"/>
</dbReference>
<evidence type="ECO:0000313" key="11">
    <source>
        <dbReference type="EMBL" id="MBQ0958309.1"/>
    </source>
</evidence>
<comment type="catalytic activity">
    <reaction evidence="8 10">
        <text>dITP + H2O = dIMP + diphosphate + H(+)</text>
        <dbReference type="Rhea" id="RHEA:28342"/>
        <dbReference type="ChEBI" id="CHEBI:15377"/>
        <dbReference type="ChEBI" id="CHEBI:15378"/>
        <dbReference type="ChEBI" id="CHEBI:33019"/>
        <dbReference type="ChEBI" id="CHEBI:61194"/>
        <dbReference type="ChEBI" id="CHEBI:61382"/>
        <dbReference type="EC" id="3.6.1.66"/>
    </reaction>
</comment>
<dbReference type="Proteomes" id="UP000678374">
    <property type="component" value="Unassembled WGS sequence"/>
</dbReference>
<dbReference type="PANTHER" id="PTHR11067:SF9">
    <property type="entry name" value="INOSINE TRIPHOSPHATE PYROPHOSPHATASE"/>
    <property type="match status" value="1"/>
</dbReference>
<organism evidence="11 12">
    <name type="scientific">Ideonella aquatica</name>
    <dbReference type="NCBI Taxonomy" id="2824119"/>
    <lineage>
        <taxon>Bacteria</taxon>
        <taxon>Pseudomonadati</taxon>
        <taxon>Pseudomonadota</taxon>
        <taxon>Betaproteobacteria</taxon>
        <taxon>Burkholderiales</taxon>
        <taxon>Sphaerotilaceae</taxon>
        <taxon>Ideonella</taxon>
    </lineage>
</organism>
<gene>
    <name evidence="11" type="ORF">KAK06_05010</name>
</gene>
<name>A0A940YI87_9BURK</name>
<keyword evidence="5 10" id="KW-0378">Hydrolase</keyword>
<keyword evidence="3 10" id="KW-0479">Metal-binding</keyword>
<dbReference type="InterPro" id="IPR020922">
    <property type="entry name" value="dITP/XTP_pyrophosphatase"/>
</dbReference>
<evidence type="ECO:0000256" key="6">
    <source>
        <dbReference type="ARBA" id="ARBA00022842"/>
    </source>
</evidence>
<dbReference type="GO" id="GO:0009146">
    <property type="term" value="P:purine nucleoside triphosphate catabolic process"/>
    <property type="evidence" value="ECO:0007669"/>
    <property type="project" value="UniProtKB-UniRule"/>
</dbReference>
<evidence type="ECO:0000313" key="12">
    <source>
        <dbReference type="Proteomes" id="UP000678374"/>
    </source>
</evidence>
<comment type="similarity">
    <text evidence="1 10">Belongs to the HAM1 NTPase family.</text>
</comment>
<dbReference type="FunFam" id="3.90.950.10:FF:000001">
    <property type="entry name" value="dITP/XTP pyrophosphatase"/>
    <property type="match status" value="1"/>
</dbReference>
<feature type="binding site" evidence="10">
    <location>
        <position position="39"/>
    </location>
    <ligand>
        <name>Mg(2+)</name>
        <dbReference type="ChEBI" id="CHEBI:18420"/>
    </ligand>
</feature>
<proteinExistence type="inferred from homology"/>
<evidence type="ECO:0000256" key="9">
    <source>
        <dbReference type="ARBA" id="ARBA00052017"/>
    </source>
</evidence>
<comment type="catalytic activity">
    <reaction evidence="9 10">
        <text>XTP + H2O = XMP + diphosphate + H(+)</text>
        <dbReference type="Rhea" id="RHEA:28610"/>
        <dbReference type="ChEBI" id="CHEBI:15377"/>
        <dbReference type="ChEBI" id="CHEBI:15378"/>
        <dbReference type="ChEBI" id="CHEBI:33019"/>
        <dbReference type="ChEBI" id="CHEBI:57464"/>
        <dbReference type="ChEBI" id="CHEBI:61314"/>
        <dbReference type="EC" id="3.6.1.66"/>
    </reaction>
</comment>
<evidence type="ECO:0000256" key="4">
    <source>
        <dbReference type="ARBA" id="ARBA00022741"/>
    </source>
</evidence>
<dbReference type="Pfam" id="PF01725">
    <property type="entry name" value="Ham1p_like"/>
    <property type="match status" value="1"/>
</dbReference>
<dbReference type="GO" id="GO:0009117">
    <property type="term" value="P:nucleotide metabolic process"/>
    <property type="evidence" value="ECO:0007669"/>
    <property type="project" value="UniProtKB-KW"/>
</dbReference>
<dbReference type="SUPFAM" id="SSF52972">
    <property type="entry name" value="ITPase-like"/>
    <property type="match status" value="1"/>
</dbReference>
<accession>A0A940YI87</accession>
<comment type="caution">
    <text evidence="11">The sequence shown here is derived from an EMBL/GenBank/DDBJ whole genome shotgun (WGS) entry which is preliminary data.</text>
</comment>
<feature type="binding site" evidence="10">
    <location>
        <begin position="191"/>
        <end position="192"/>
    </location>
    <ligand>
        <name>substrate</name>
    </ligand>
</feature>
<keyword evidence="12" id="KW-1185">Reference proteome</keyword>
<evidence type="ECO:0000256" key="3">
    <source>
        <dbReference type="ARBA" id="ARBA00022723"/>
    </source>
</evidence>